<comment type="caution">
    <text evidence="5">The sequence shown here is derived from an EMBL/GenBank/DDBJ whole genome shotgun (WGS) entry which is preliminary data.</text>
</comment>
<keyword evidence="6" id="KW-1185">Reference proteome</keyword>
<dbReference type="InterPro" id="IPR013783">
    <property type="entry name" value="Ig-like_fold"/>
</dbReference>
<dbReference type="PROSITE" id="PS50835">
    <property type="entry name" value="IG_LIKE"/>
    <property type="match status" value="1"/>
</dbReference>
<evidence type="ECO:0000313" key="5">
    <source>
        <dbReference type="EMBL" id="VDI26077.1"/>
    </source>
</evidence>
<name>A0A8B6DZJ9_MYTGA</name>
<keyword evidence="2" id="KW-1133">Transmembrane helix</keyword>
<feature type="chain" id="PRO_5032448784" description="Ig-like domain-containing protein" evidence="3">
    <location>
        <begin position="20"/>
        <end position="436"/>
    </location>
</feature>
<accession>A0A8B6DZJ9</accession>
<feature type="region of interest" description="Disordered" evidence="1">
    <location>
        <begin position="357"/>
        <end position="378"/>
    </location>
</feature>
<dbReference type="CDD" id="cd00099">
    <property type="entry name" value="IgV"/>
    <property type="match status" value="1"/>
</dbReference>
<protein>
    <recommendedName>
        <fullName evidence="4">Ig-like domain-containing protein</fullName>
    </recommendedName>
</protein>
<dbReference type="EMBL" id="UYJE01004214">
    <property type="protein sequence ID" value="VDI26077.1"/>
    <property type="molecule type" value="Genomic_DNA"/>
</dbReference>
<feature type="domain" description="Ig-like" evidence="4">
    <location>
        <begin position="140"/>
        <end position="215"/>
    </location>
</feature>
<evidence type="ECO:0000259" key="4">
    <source>
        <dbReference type="PROSITE" id="PS50835"/>
    </source>
</evidence>
<keyword evidence="3" id="KW-0732">Signal</keyword>
<dbReference type="Gene3D" id="2.60.40.10">
    <property type="entry name" value="Immunoglobulins"/>
    <property type="match status" value="1"/>
</dbReference>
<dbReference type="SMART" id="SM00406">
    <property type="entry name" value="IGv"/>
    <property type="match status" value="1"/>
</dbReference>
<evidence type="ECO:0000256" key="3">
    <source>
        <dbReference type="SAM" id="SignalP"/>
    </source>
</evidence>
<evidence type="ECO:0000256" key="2">
    <source>
        <dbReference type="SAM" id="Phobius"/>
    </source>
</evidence>
<reference evidence="5" key="1">
    <citation type="submission" date="2018-11" db="EMBL/GenBank/DDBJ databases">
        <authorList>
            <person name="Alioto T."/>
            <person name="Alioto T."/>
        </authorList>
    </citation>
    <scope>NUCLEOTIDE SEQUENCE</scope>
</reference>
<dbReference type="SMART" id="SM00409">
    <property type="entry name" value="IG"/>
    <property type="match status" value="1"/>
</dbReference>
<dbReference type="AlphaFoldDB" id="A0A8B6DZJ9"/>
<sequence>MKSILYSFVLLISIYSTQGRTYGYHKKTKKESVALTSNKTPLCNVGCTRQFISLECRQETFGFENGVRCQGCDIDICRGRGDNFNRWQDNERRENNGRWRNQDQGIDVGFIDNIQNDFINQGQWLNQDTDNILTTHIMSGETAVLPCQNIPGNNVIQWLRLNPSKNVTENTYTDGQTVNSELPFHRRISITNSPEDRYDLTIVNVSKKDEGTYRCAFIQGTKVRSHDVRLFVQEQDDIPPVNLEICGNSTCSYIVPAKSELSFTINALFGISGTISGCMIVVAASVALRVLFRRCKATPRDKGTTIASVDAFWSSPTLSSDSYVFDNGLTQETFLENVQESENERLHGIQTHLTNITNKGATRRNQKEHSPQQNTSDENIMIVANNNYEESYDQRLQLHVDIPHVYDECGGVLLSTATNTYQSLTRNWKDTPHLYQ</sequence>
<evidence type="ECO:0000256" key="1">
    <source>
        <dbReference type="SAM" id="MobiDB-lite"/>
    </source>
</evidence>
<dbReference type="SUPFAM" id="SSF48726">
    <property type="entry name" value="Immunoglobulin"/>
    <property type="match status" value="1"/>
</dbReference>
<keyword evidence="2" id="KW-0812">Transmembrane</keyword>
<dbReference type="InterPro" id="IPR013106">
    <property type="entry name" value="Ig_V-set"/>
</dbReference>
<dbReference type="Pfam" id="PF07686">
    <property type="entry name" value="V-set"/>
    <property type="match status" value="1"/>
</dbReference>
<keyword evidence="2" id="KW-0472">Membrane</keyword>
<feature type="transmembrane region" description="Helical" evidence="2">
    <location>
        <begin position="267"/>
        <end position="292"/>
    </location>
</feature>
<dbReference type="InterPro" id="IPR036179">
    <property type="entry name" value="Ig-like_dom_sf"/>
</dbReference>
<organism evidence="5 6">
    <name type="scientific">Mytilus galloprovincialis</name>
    <name type="common">Mediterranean mussel</name>
    <dbReference type="NCBI Taxonomy" id="29158"/>
    <lineage>
        <taxon>Eukaryota</taxon>
        <taxon>Metazoa</taxon>
        <taxon>Spiralia</taxon>
        <taxon>Lophotrochozoa</taxon>
        <taxon>Mollusca</taxon>
        <taxon>Bivalvia</taxon>
        <taxon>Autobranchia</taxon>
        <taxon>Pteriomorphia</taxon>
        <taxon>Mytilida</taxon>
        <taxon>Mytiloidea</taxon>
        <taxon>Mytilidae</taxon>
        <taxon>Mytilinae</taxon>
        <taxon>Mytilus</taxon>
    </lineage>
</organism>
<dbReference type="InterPro" id="IPR007110">
    <property type="entry name" value="Ig-like_dom"/>
</dbReference>
<dbReference type="InterPro" id="IPR003599">
    <property type="entry name" value="Ig_sub"/>
</dbReference>
<feature type="signal peptide" evidence="3">
    <location>
        <begin position="1"/>
        <end position="19"/>
    </location>
</feature>
<dbReference type="Proteomes" id="UP000596742">
    <property type="component" value="Unassembled WGS sequence"/>
</dbReference>
<proteinExistence type="predicted"/>
<evidence type="ECO:0000313" key="6">
    <source>
        <dbReference type="Proteomes" id="UP000596742"/>
    </source>
</evidence>
<dbReference type="OrthoDB" id="10055806at2759"/>
<gene>
    <name evidence="5" type="ORF">MGAL_10B006472</name>
</gene>